<gene>
    <name evidence="1" type="ORF">FWJ25_04650</name>
</gene>
<reference evidence="1 2" key="1">
    <citation type="submission" date="2019-08" db="EMBL/GenBank/DDBJ databases">
        <title>Marinobacter ZYF650 sp. nov., a marine bacterium isolated from seawater of the Mariana trench.</title>
        <authorList>
            <person name="Ahmad W."/>
        </authorList>
    </citation>
    <scope>NUCLEOTIDE SEQUENCE [LARGE SCALE GENOMIC DNA]</scope>
    <source>
        <strain evidence="1 2">ZYF650</strain>
    </source>
</reference>
<organism evidence="1 2">
    <name type="scientific">Marinobacter salinexigens</name>
    <dbReference type="NCBI Taxonomy" id="2919747"/>
    <lineage>
        <taxon>Bacteria</taxon>
        <taxon>Pseudomonadati</taxon>
        <taxon>Pseudomonadota</taxon>
        <taxon>Gammaproteobacteria</taxon>
        <taxon>Pseudomonadales</taxon>
        <taxon>Marinobacteraceae</taxon>
        <taxon>Marinobacter</taxon>
    </lineage>
</organism>
<keyword evidence="2" id="KW-1185">Reference proteome</keyword>
<dbReference type="Proteomes" id="UP000323161">
    <property type="component" value="Unassembled WGS sequence"/>
</dbReference>
<dbReference type="InterPro" id="IPR027417">
    <property type="entry name" value="P-loop_NTPase"/>
</dbReference>
<dbReference type="RefSeq" id="WP_149599106.1">
    <property type="nucleotide sequence ID" value="NZ_VTUU01000002.1"/>
</dbReference>
<evidence type="ECO:0000313" key="2">
    <source>
        <dbReference type="Proteomes" id="UP000323161"/>
    </source>
</evidence>
<dbReference type="Gene3D" id="3.40.50.300">
    <property type="entry name" value="P-loop containing nucleotide triphosphate hydrolases"/>
    <property type="match status" value="1"/>
</dbReference>
<comment type="caution">
    <text evidence="1">The sequence shown here is derived from an EMBL/GenBank/DDBJ whole genome shotgun (WGS) entry which is preliminary data.</text>
</comment>
<keyword evidence="1" id="KW-0808">Transferase</keyword>
<dbReference type="AlphaFoldDB" id="A0A5B0VJM3"/>
<protein>
    <submittedName>
        <fullName evidence="1">Sulfotransferase family protein</fullName>
    </submittedName>
</protein>
<dbReference type="EMBL" id="VTUU01000002">
    <property type="protein sequence ID" value="KAA1174684.1"/>
    <property type="molecule type" value="Genomic_DNA"/>
</dbReference>
<dbReference type="GO" id="GO:0008146">
    <property type="term" value="F:sulfotransferase activity"/>
    <property type="evidence" value="ECO:0007669"/>
    <property type="project" value="InterPro"/>
</dbReference>
<accession>A0A5B0VJM3</accession>
<evidence type="ECO:0000313" key="1">
    <source>
        <dbReference type="EMBL" id="KAA1174684.1"/>
    </source>
</evidence>
<name>A0A5B0VJM3_9GAMM</name>
<dbReference type="GO" id="GO:0016020">
    <property type="term" value="C:membrane"/>
    <property type="evidence" value="ECO:0007669"/>
    <property type="project" value="InterPro"/>
</dbReference>
<proteinExistence type="predicted"/>
<sequence length="241" mass="27653">MKKLVFLHVEKAAGTSYRAELYKSFGKDNVWWKGIDSDRPLDEVESPIMGGHVRIKQYLNSGFKDDETVYMSLIREPISRVVSLYNYHTEKAPAFFEGDVAKKSFHHAVFESEKFRNKIRNAQCIYVAGVGGFHKAMPALNGRNCLIGTVENIEDYNNSFCDCLGLERFSVRKANVGSEGYRSKHQLDPSILHELYDLVRQDVLLYHYVRDSCGGILNTVQDEGWEKLRVILESKESRVFD</sequence>
<dbReference type="Pfam" id="PF03567">
    <property type="entry name" value="Sulfotransfer_2"/>
    <property type="match status" value="1"/>
</dbReference>
<dbReference type="InterPro" id="IPR005331">
    <property type="entry name" value="Sulfotransferase"/>
</dbReference>